<feature type="transmembrane region" description="Helical" evidence="1">
    <location>
        <begin position="60"/>
        <end position="81"/>
    </location>
</feature>
<accession>A0AAN7AH66</accession>
<keyword evidence="3" id="KW-1185">Reference proteome</keyword>
<evidence type="ECO:0000313" key="2">
    <source>
        <dbReference type="EMBL" id="KAK4186459.1"/>
    </source>
</evidence>
<reference evidence="2" key="1">
    <citation type="journal article" date="2023" name="Mol. Phylogenet. Evol.">
        <title>Genome-scale phylogeny and comparative genomics of the fungal order Sordariales.</title>
        <authorList>
            <person name="Hensen N."/>
            <person name="Bonometti L."/>
            <person name="Westerberg I."/>
            <person name="Brannstrom I.O."/>
            <person name="Guillou S."/>
            <person name="Cros-Aarteil S."/>
            <person name="Calhoun S."/>
            <person name="Haridas S."/>
            <person name="Kuo A."/>
            <person name="Mondo S."/>
            <person name="Pangilinan J."/>
            <person name="Riley R."/>
            <person name="LaButti K."/>
            <person name="Andreopoulos B."/>
            <person name="Lipzen A."/>
            <person name="Chen C."/>
            <person name="Yan M."/>
            <person name="Daum C."/>
            <person name="Ng V."/>
            <person name="Clum A."/>
            <person name="Steindorff A."/>
            <person name="Ohm R.A."/>
            <person name="Martin F."/>
            <person name="Silar P."/>
            <person name="Natvig D.O."/>
            <person name="Lalanne C."/>
            <person name="Gautier V."/>
            <person name="Ament-Velasquez S.L."/>
            <person name="Kruys A."/>
            <person name="Hutchinson M.I."/>
            <person name="Powell A.J."/>
            <person name="Barry K."/>
            <person name="Miller A.N."/>
            <person name="Grigoriev I.V."/>
            <person name="Debuchy R."/>
            <person name="Gladieux P."/>
            <person name="Hiltunen Thoren M."/>
            <person name="Johannesson H."/>
        </authorList>
    </citation>
    <scope>NUCLEOTIDE SEQUENCE</scope>
    <source>
        <strain evidence="2">PSN309</strain>
    </source>
</reference>
<dbReference type="EMBL" id="MU864423">
    <property type="protein sequence ID" value="KAK4186459.1"/>
    <property type="molecule type" value="Genomic_DNA"/>
</dbReference>
<reference evidence="2" key="2">
    <citation type="submission" date="2023-05" db="EMBL/GenBank/DDBJ databases">
        <authorList>
            <consortium name="Lawrence Berkeley National Laboratory"/>
            <person name="Steindorff A."/>
            <person name="Hensen N."/>
            <person name="Bonometti L."/>
            <person name="Westerberg I."/>
            <person name="Brannstrom I.O."/>
            <person name="Guillou S."/>
            <person name="Cros-Aarteil S."/>
            <person name="Calhoun S."/>
            <person name="Haridas S."/>
            <person name="Kuo A."/>
            <person name="Mondo S."/>
            <person name="Pangilinan J."/>
            <person name="Riley R."/>
            <person name="Labutti K."/>
            <person name="Andreopoulos B."/>
            <person name="Lipzen A."/>
            <person name="Chen C."/>
            <person name="Yanf M."/>
            <person name="Daum C."/>
            <person name="Ng V."/>
            <person name="Clum A."/>
            <person name="Ohm R."/>
            <person name="Martin F."/>
            <person name="Silar P."/>
            <person name="Natvig D."/>
            <person name="Lalanne C."/>
            <person name="Gautier V."/>
            <person name="Ament-Velasquez S.L."/>
            <person name="Kruys A."/>
            <person name="Hutchinson M.I."/>
            <person name="Powell A.J."/>
            <person name="Barry K."/>
            <person name="Miller A.N."/>
            <person name="Grigoriev I.V."/>
            <person name="Debuchy R."/>
            <person name="Gladieux P."/>
            <person name="Thoren M.H."/>
            <person name="Johannesson H."/>
        </authorList>
    </citation>
    <scope>NUCLEOTIDE SEQUENCE</scope>
    <source>
        <strain evidence="2">PSN309</strain>
    </source>
</reference>
<name>A0AAN7AH66_9PEZI</name>
<keyword evidence="1" id="KW-1133">Transmembrane helix</keyword>
<dbReference type="AlphaFoldDB" id="A0AAN7AH66"/>
<feature type="non-terminal residue" evidence="2">
    <location>
        <position position="1"/>
    </location>
</feature>
<feature type="transmembrane region" description="Helical" evidence="1">
    <location>
        <begin position="21"/>
        <end position="48"/>
    </location>
</feature>
<sequence length="85" mass="9556">LFLFPLLRCTAIVRIEIPTKFLHIGLYHVLLMLFFFGCFSLGFFGLFVSVEFFCIWGRCFAALSSALAVVGHGSSFCVVVLGERR</sequence>
<dbReference type="Proteomes" id="UP001302126">
    <property type="component" value="Unassembled WGS sequence"/>
</dbReference>
<evidence type="ECO:0000313" key="3">
    <source>
        <dbReference type="Proteomes" id="UP001302126"/>
    </source>
</evidence>
<protein>
    <submittedName>
        <fullName evidence="2">Uncharacterized protein</fullName>
    </submittedName>
</protein>
<gene>
    <name evidence="2" type="ORF">QBC35DRAFT_554063</name>
</gene>
<evidence type="ECO:0000256" key="1">
    <source>
        <dbReference type="SAM" id="Phobius"/>
    </source>
</evidence>
<keyword evidence="1" id="KW-0472">Membrane</keyword>
<comment type="caution">
    <text evidence="2">The sequence shown here is derived from an EMBL/GenBank/DDBJ whole genome shotgun (WGS) entry which is preliminary data.</text>
</comment>
<organism evidence="2 3">
    <name type="scientific">Podospora australis</name>
    <dbReference type="NCBI Taxonomy" id="1536484"/>
    <lineage>
        <taxon>Eukaryota</taxon>
        <taxon>Fungi</taxon>
        <taxon>Dikarya</taxon>
        <taxon>Ascomycota</taxon>
        <taxon>Pezizomycotina</taxon>
        <taxon>Sordariomycetes</taxon>
        <taxon>Sordariomycetidae</taxon>
        <taxon>Sordariales</taxon>
        <taxon>Podosporaceae</taxon>
        <taxon>Podospora</taxon>
    </lineage>
</organism>
<proteinExistence type="predicted"/>
<keyword evidence="1" id="KW-0812">Transmembrane</keyword>